<proteinExistence type="predicted"/>
<dbReference type="EMBL" id="JAHVAH010000001">
    <property type="protein sequence ID" value="MBW0145543.1"/>
    <property type="molecule type" value="Genomic_DNA"/>
</dbReference>
<dbReference type="Proteomes" id="UP000698028">
    <property type="component" value="Unassembled WGS sequence"/>
</dbReference>
<evidence type="ECO:0000256" key="1">
    <source>
        <dbReference type="SAM" id="SignalP"/>
    </source>
</evidence>
<accession>A0ABS6V7I8</accession>
<name>A0ABS6V7I8_9SPHN</name>
<reference evidence="2 3" key="1">
    <citation type="submission" date="2021-07" db="EMBL/GenBank/DDBJ databases">
        <title>The draft genome sequence of Sphingomicrobium sp. B8.</title>
        <authorList>
            <person name="Mu L."/>
        </authorList>
    </citation>
    <scope>NUCLEOTIDE SEQUENCE [LARGE SCALE GENOMIC DNA]</scope>
    <source>
        <strain evidence="2 3">B8</strain>
    </source>
</reference>
<feature type="signal peptide" evidence="1">
    <location>
        <begin position="1"/>
        <end position="21"/>
    </location>
</feature>
<dbReference type="RefSeq" id="WP_218633441.1">
    <property type="nucleotide sequence ID" value="NZ_JAHVAH010000001.1"/>
</dbReference>
<dbReference type="InterPro" id="IPR011659">
    <property type="entry name" value="WD40"/>
</dbReference>
<sequence length="319" mass="34725">MFPKLTAFSLLSLACATIALAEPPAGKGKPDKGGGGDGSPSSFDPEILYQYNGQLRFANLAGDQAVLVHENASLNGFDLSSDVSKRIVYTDGDLFLRTWQVADPESAFLSEPTQVTSGYRVVDPDFSPDDRRVVFTDGARGIFMVDLDTSDVVTFVTPIEAFYLRSPRWSPDGTSVVFYGGYEGDRALWRLDLTDLLDVSQSQRPTPKRIATQGVDFDDQFLDISRPKDGSDPVIAISSVGPEKRLALLKLDGSPAPVVQTVEGKIWGFNCDNTAVIHRDLSGRKAVISITQLSNGAREIWLRGDKAGTKTDWLPKADC</sequence>
<feature type="chain" id="PRO_5046583375" evidence="1">
    <location>
        <begin position="22"/>
        <end position="319"/>
    </location>
</feature>
<protein>
    <submittedName>
        <fullName evidence="2">Uncharacterized protein</fullName>
    </submittedName>
</protein>
<organism evidence="2 3">
    <name type="scientific">Sphingomicrobium clamense</name>
    <dbReference type="NCBI Taxonomy" id="2851013"/>
    <lineage>
        <taxon>Bacteria</taxon>
        <taxon>Pseudomonadati</taxon>
        <taxon>Pseudomonadota</taxon>
        <taxon>Alphaproteobacteria</taxon>
        <taxon>Sphingomonadales</taxon>
        <taxon>Sphingomonadaceae</taxon>
        <taxon>Sphingomicrobium</taxon>
    </lineage>
</organism>
<comment type="caution">
    <text evidence="2">The sequence shown here is derived from an EMBL/GenBank/DDBJ whole genome shotgun (WGS) entry which is preliminary data.</text>
</comment>
<dbReference type="PANTHER" id="PTHR36842">
    <property type="entry name" value="PROTEIN TOLB HOMOLOG"/>
    <property type="match status" value="1"/>
</dbReference>
<evidence type="ECO:0000313" key="2">
    <source>
        <dbReference type="EMBL" id="MBW0145543.1"/>
    </source>
</evidence>
<dbReference type="PANTHER" id="PTHR36842:SF1">
    <property type="entry name" value="PROTEIN TOLB"/>
    <property type="match status" value="1"/>
</dbReference>
<dbReference type="Pfam" id="PF07676">
    <property type="entry name" value="PD40"/>
    <property type="match status" value="1"/>
</dbReference>
<keyword evidence="3" id="KW-1185">Reference proteome</keyword>
<keyword evidence="1" id="KW-0732">Signal</keyword>
<evidence type="ECO:0000313" key="3">
    <source>
        <dbReference type="Proteomes" id="UP000698028"/>
    </source>
</evidence>
<dbReference type="PROSITE" id="PS51257">
    <property type="entry name" value="PROKAR_LIPOPROTEIN"/>
    <property type="match status" value="1"/>
</dbReference>
<gene>
    <name evidence="2" type="ORF">KTQ36_09585</name>
</gene>